<dbReference type="GO" id="GO:0003700">
    <property type="term" value="F:DNA-binding transcription factor activity"/>
    <property type="evidence" value="ECO:0007669"/>
    <property type="project" value="TreeGrafter"/>
</dbReference>
<dbReference type="InterPro" id="IPR011051">
    <property type="entry name" value="RmlC_Cupin_sf"/>
</dbReference>
<evidence type="ECO:0000256" key="1">
    <source>
        <dbReference type="ARBA" id="ARBA00023125"/>
    </source>
</evidence>
<dbReference type="OrthoDB" id="9810578at2"/>
<dbReference type="AlphaFoldDB" id="A0A7K1LK31"/>
<dbReference type="InterPro" id="IPR050807">
    <property type="entry name" value="TransReg_Diox_bact_type"/>
</dbReference>
<feature type="region of interest" description="Disordered" evidence="2">
    <location>
        <begin position="1"/>
        <end position="20"/>
    </location>
</feature>
<dbReference type="CDD" id="cd00093">
    <property type="entry name" value="HTH_XRE"/>
    <property type="match status" value="1"/>
</dbReference>
<dbReference type="SUPFAM" id="SSF47413">
    <property type="entry name" value="lambda repressor-like DNA-binding domains"/>
    <property type="match status" value="1"/>
</dbReference>
<dbReference type="GO" id="GO:0005829">
    <property type="term" value="C:cytosol"/>
    <property type="evidence" value="ECO:0007669"/>
    <property type="project" value="TreeGrafter"/>
</dbReference>
<dbReference type="GO" id="GO:0003677">
    <property type="term" value="F:DNA binding"/>
    <property type="evidence" value="ECO:0007669"/>
    <property type="project" value="UniProtKB-KW"/>
</dbReference>
<dbReference type="SUPFAM" id="SSF51182">
    <property type="entry name" value="RmlC-like cupins"/>
    <property type="match status" value="1"/>
</dbReference>
<dbReference type="Proteomes" id="UP000462152">
    <property type="component" value="Unassembled WGS sequence"/>
</dbReference>
<name>A0A7K1LK31_9MICC</name>
<dbReference type="SMART" id="SM00530">
    <property type="entry name" value="HTH_XRE"/>
    <property type="match status" value="1"/>
</dbReference>
<dbReference type="Pfam" id="PF07883">
    <property type="entry name" value="Cupin_2"/>
    <property type="match status" value="1"/>
</dbReference>
<comment type="caution">
    <text evidence="4">The sequence shown here is derived from an EMBL/GenBank/DDBJ whole genome shotgun (WGS) entry which is preliminary data.</text>
</comment>
<accession>A0A7K1LK31</accession>
<protein>
    <submittedName>
        <fullName evidence="4">Helix-turn-helix domain-containing protein</fullName>
    </submittedName>
</protein>
<dbReference type="InterPro" id="IPR010982">
    <property type="entry name" value="Lambda_DNA-bd_dom_sf"/>
</dbReference>
<feature type="domain" description="HTH cro/C1-type" evidence="3">
    <location>
        <begin position="28"/>
        <end position="82"/>
    </location>
</feature>
<dbReference type="EMBL" id="WOGT01000006">
    <property type="protein sequence ID" value="MUN55485.1"/>
    <property type="molecule type" value="Genomic_DNA"/>
</dbReference>
<dbReference type="PROSITE" id="PS50943">
    <property type="entry name" value="HTH_CROC1"/>
    <property type="match status" value="1"/>
</dbReference>
<dbReference type="InterPro" id="IPR001387">
    <property type="entry name" value="Cro/C1-type_HTH"/>
</dbReference>
<keyword evidence="5" id="KW-1185">Reference proteome</keyword>
<organism evidence="4 5">
    <name type="scientific">Rothia koreensis</name>
    <dbReference type="NCBI Taxonomy" id="592378"/>
    <lineage>
        <taxon>Bacteria</taxon>
        <taxon>Bacillati</taxon>
        <taxon>Actinomycetota</taxon>
        <taxon>Actinomycetes</taxon>
        <taxon>Micrococcales</taxon>
        <taxon>Micrococcaceae</taxon>
        <taxon>Rothia</taxon>
    </lineage>
</organism>
<dbReference type="InterPro" id="IPR014710">
    <property type="entry name" value="RmlC-like_jellyroll"/>
</dbReference>
<feature type="region of interest" description="Disordered" evidence="2">
    <location>
        <begin position="39"/>
        <end position="61"/>
    </location>
</feature>
<evidence type="ECO:0000259" key="3">
    <source>
        <dbReference type="PROSITE" id="PS50943"/>
    </source>
</evidence>
<dbReference type="InterPro" id="IPR013096">
    <property type="entry name" value="Cupin_2"/>
</dbReference>
<dbReference type="Pfam" id="PF01381">
    <property type="entry name" value="HTH_3"/>
    <property type="match status" value="1"/>
</dbReference>
<dbReference type="Gene3D" id="2.60.120.10">
    <property type="entry name" value="Jelly Rolls"/>
    <property type="match status" value="1"/>
</dbReference>
<evidence type="ECO:0000256" key="2">
    <source>
        <dbReference type="SAM" id="MobiDB-lite"/>
    </source>
</evidence>
<dbReference type="PANTHER" id="PTHR46797">
    <property type="entry name" value="HTH-TYPE TRANSCRIPTIONAL REGULATOR"/>
    <property type="match status" value="1"/>
</dbReference>
<feature type="compositionally biased region" description="Polar residues" evidence="2">
    <location>
        <begin position="49"/>
        <end position="61"/>
    </location>
</feature>
<evidence type="ECO:0000313" key="4">
    <source>
        <dbReference type="EMBL" id="MUN55485.1"/>
    </source>
</evidence>
<gene>
    <name evidence="4" type="ORF">GMA10_09730</name>
</gene>
<reference evidence="4 5" key="1">
    <citation type="submission" date="2019-12" db="EMBL/GenBank/DDBJ databases">
        <authorList>
            <person name="Li J."/>
            <person name="Shi Y."/>
            <person name="Xu G."/>
            <person name="Xiao D."/>
            <person name="Ran X."/>
        </authorList>
    </citation>
    <scope>NUCLEOTIDE SEQUENCE [LARGE SCALE GENOMIC DNA]</scope>
    <source>
        <strain evidence="4 5">JCM 15915</strain>
    </source>
</reference>
<proteinExistence type="predicted"/>
<sequence>MNFDVEHPGTPDAPEESEAQKLRMAQALQRERARHGLSLSEAAKRAGVSKSTLSQLEAGTGNPSVETMWALATSYGVQLAQLLDPPRGRISLVRLENLPQLPSSNASYSAALLSAGQTGQRRDVYLISAEPGRARESNPHQTGTVEHIVLASGKARAVCDGEEAILEPGDFLTFAGDLEHSFEALEPGTRAVYVIDS</sequence>
<dbReference type="RefSeq" id="WP_129315232.1">
    <property type="nucleotide sequence ID" value="NZ_CP197643.1"/>
</dbReference>
<evidence type="ECO:0000313" key="5">
    <source>
        <dbReference type="Proteomes" id="UP000462152"/>
    </source>
</evidence>
<dbReference type="Gene3D" id="1.10.260.40">
    <property type="entry name" value="lambda repressor-like DNA-binding domains"/>
    <property type="match status" value="1"/>
</dbReference>
<dbReference type="PANTHER" id="PTHR46797:SF1">
    <property type="entry name" value="METHYLPHOSPHONATE SYNTHASE"/>
    <property type="match status" value="1"/>
</dbReference>
<keyword evidence="1" id="KW-0238">DNA-binding</keyword>
<dbReference type="CDD" id="cd02209">
    <property type="entry name" value="cupin_XRE_C"/>
    <property type="match status" value="1"/>
</dbReference>